<dbReference type="PROSITE" id="PS51257">
    <property type="entry name" value="PROKAR_LIPOPROTEIN"/>
    <property type="match status" value="1"/>
</dbReference>
<keyword evidence="2" id="KW-1185">Reference proteome</keyword>
<dbReference type="Proteomes" id="UP000194420">
    <property type="component" value="Unassembled WGS sequence"/>
</dbReference>
<dbReference type="RefSeq" id="WP_086437584.1">
    <property type="nucleotide sequence ID" value="NZ_FXWG01000002.1"/>
</dbReference>
<accession>A0A1Y6F4S0</accession>
<proteinExistence type="predicted"/>
<dbReference type="OrthoDB" id="7391925at2"/>
<evidence type="ECO:0000313" key="2">
    <source>
        <dbReference type="Proteomes" id="UP000194420"/>
    </source>
</evidence>
<gene>
    <name evidence="1" type="ORF">SAMN06297468_1706</name>
</gene>
<evidence type="ECO:0000313" key="1">
    <source>
        <dbReference type="EMBL" id="SMQ69519.1"/>
    </source>
</evidence>
<dbReference type="EMBL" id="FXWG01000002">
    <property type="protein sequence ID" value="SMQ69519.1"/>
    <property type="molecule type" value="Genomic_DNA"/>
</dbReference>
<reference evidence="2" key="1">
    <citation type="submission" date="2017-04" db="EMBL/GenBank/DDBJ databases">
        <authorList>
            <person name="Varghese N."/>
            <person name="Submissions S."/>
        </authorList>
    </citation>
    <scope>NUCLEOTIDE SEQUENCE [LARGE SCALE GENOMIC DNA]</scope>
</reference>
<protein>
    <submittedName>
        <fullName evidence="1">Uncharacterized protein</fullName>
    </submittedName>
</protein>
<sequence length="130" mass="14174">MIRQTLAITLSLAIAACAPVESDEAFVSDGPAVRVVGEAQSCVTITQIRSSKVRDDRTIDFEMTGDKVYRNTLPRSCPRLGFEEAFTYSTSLSRLCNTEIIYVLETVGGDVRRGAGCGLGDFVPVEYIED</sequence>
<dbReference type="AlphaFoldDB" id="A0A1Y6F4S0"/>
<organism evidence="1 2">
    <name type="scientific">Altererythrobacter xiamenensis</name>
    <dbReference type="NCBI Taxonomy" id="1316679"/>
    <lineage>
        <taxon>Bacteria</taxon>
        <taxon>Pseudomonadati</taxon>
        <taxon>Pseudomonadota</taxon>
        <taxon>Alphaproteobacteria</taxon>
        <taxon>Sphingomonadales</taxon>
        <taxon>Erythrobacteraceae</taxon>
        <taxon>Altererythrobacter</taxon>
    </lineage>
</organism>
<name>A0A1Y6F4S0_9SPHN</name>